<evidence type="ECO:0000313" key="2">
    <source>
        <dbReference type="Proteomes" id="UP000755585"/>
    </source>
</evidence>
<proteinExistence type="predicted"/>
<organism evidence="1 2">
    <name type="scientific">Kribbella aluminosa</name>
    <dbReference type="NCBI Taxonomy" id="416017"/>
    <lineage>
        <taxon>Bacteria</taxon>
        <taxon>Bacillati</taxon>
        <taxon>Actinomycetota</taxon>
        <taxon>Actinomycetes</taxon>
        <taxon>Propionibacteriales</taxon>
        <taxon>Kribbellaceae</taxon>
        <taxon>Kribbella</taxon>
    </lineage>
</organism>
<dbReference type="SUPFAM" id="SSF81301">
    <property type="entry name" value="Nucleotidyltransferase"/>
    <property type="match status" value="1"/>
</dbReference>
<gene>
    <name evidence="1" type="ORF">JOF29_000764</name>
</gene>
<protein>
    <submittedName>
        <fullName evidence="1">Nucleotidyltransferase</fullName>
    </submittedName>
</protein>
<dbReference type="InterPro" id="IPR043519">
    <property type="entry name" value="NT_sf"/>
</dbReference>
<comment type="caution">
    <text evidence="1">The sequence shown here is derived from an EMBL/GenBank/DDBJ whole genome shotgun (WGS) entry which is preliminary data.</text>
</comment>
<dbReference type="SUPFAM" id="SSF46785">
    <property type="entry name" value="Winged helix' DNA-binding domain"/>
    <property type="match status" value="1"/>
</dbReference>
<accession>A0ABS4UDG8</accession>
<reference evidence="1 2" key="1">
    <citation type="submission" date="2021-03" db="EMBL/GenBank/DDBJ databases">
        <title>Sequencing the genomes of 1000 actinobacteria strains.</title>
        <authorList>
            <person name="Klenk H.-P."/>
        </authorList>
    </citation>
    <scope>NUCLEOTIDE SEQUENCE [LARGE SCALE GENOMIC DNA]</scope>
    <source>
        <strain evidence="1 2">DSM 18824</strain>
    </source>
</reference>
<dbReference type="InterPro" id="IPR036388">
    <property type="entry name" value="WH-like_DNA-bd_sf"/>
</dbReference>
<dbReference type="Proteomes" id="UP000755585">
    <property type="component" value="Unassembled WGS sequence"/>
</dbReference>
<dbReference type="Gene3D" id="3.30.460.10">
    <property type="entry name" value="Beta Polymerase, domain 2"/>
    <property type="match status" value="1"/>
</dbReference>
<name>A0ABS4UDG8_9ACTN</name>
<dbReference type="Gene3D" id="1.10.10.10">
    <property type="entry name" value="Winged helix-like DNA-binding domain superfamily/Winged helix DNA-binding domain"/>
    <property type="match status" value="1"/>
</dbReference>
<dbReference type="EMBL" id="JAGINT010000001">
    <property type="protein sequence ID" value="MBP2349681.1"/>
    <property type="molecule type" value="Genomic_DNA"/>
</dbReference>
<dbReference type="InterPro" id="IPR036390">
    <property type="entry name" value="WH_DNA-bd_sf"/>
</dbReference>
<keyword evidence="2" id="KW-1185">Reference proteome</keyword>
<evidence type="ECO:0000313" key="1">
    <source>
        <dbReference type="EMBL" id="MBP2349681.1"/>
    </source>
</evidence>
<dbReference type="RefSeq" id="WP_209692820.1">
    <property type="nucleotide sequence ID" value="NZ_BAAAVU010000029.1"/>
</dbReference>
<sequence>MLMPIFRSEAQARILAWLLLVPDREQPIATLASVAEVAQPNTLREVNRLVEGGLLRERRAGNTRLVAANTASPYFEPLVQILGRAYGPAVMVPQELAEIPGIELAVIIGSWARRYQGEAGPPPNDVDVIVVGSPQPRALRRANARLEEQLGVPVQITVVTPEDWAEQPTGFLQTVHSSPYLTVLDNTGAEQ</sequence>